<accession>A0A344L9T7</accession>
<dbReference type="InterPro" id="IPR009057">
    <property type="entry name" value="Homeodomain-like_sf"/>
</dbReference>
<proteinExistence type="predicted"/>
<gene>
    <name evidence="2" type="ORF">A4R43_21820</name>
</gene>
<keyword evidence="3" id="KW-1185">Reference proteome</keyword>
<protein>
    <submittedName>
        <fullName evidence="2">TetR family transcriptional regulator</fullName>
    </submittedName>
</protein>
<dbReference type="InterPro" id="IPR036271">
    <property type="entry name" value="Tet_transcr_reg_TetR-rel_C_sf"/>
</dbReference>
<sequence length="196" mass="21427">MVAERVAVLGDAAIEVLAEQGMRGLTHRAVDTAAALPAGSTSYYARTREALLELALTRMAELDEVELPEVQEPVSVAKLTAGFLHASITTGRTRTLARYEFALEATRRPVLREIYDRIGAKYRAQLKASMVALGSPEPERHARLMMAWCEGVLFDSLAGTGAAEPPTLAELERSSEEVLRGIALAQEDVPERQRPR</sequence>
<dbReference type="EMBL" id="CP015163">
    <property type="protein sequence ID" value="AXB44811.1"/>
    <property type="molecule type" value="Genomic_DNA"/>
</dbReference>
<reference evidence="2 3" key="1">
    <citation type="submission" date="2016-04" db="EMBL/GenBank/DDBJ databases">
        <title>Complete genome sequence and analysis of deep-sea sediment isolate, Amycolatopsis sp. WP1.</title>
        <authorList>
            <person name="Wang H."/>
            <person name="Chen S."/>
            <person name="Wu Q."/>
        </authorList>
    </citation>
    <scope>NUCLEOTIDE SEQUENCE [LARGE SCALE GENOMIC DNA]</scope>
    <source>
        <strain evidence="2 3">WP1</strain>
    </source>
</reference>
<dbReference type="KEGG" id="aab:A4R43_21820"/>
<dbReference type="InterPro" id="IPR041583">
    <property type="entry name" value="TetR_C_31"/>
</dbReference>
<evidence type="ECO:0000313" key="2">
    <source>
        <dbReference type="EMBL" id="AXB44811.1"/>
    </source>
</evidence>
<dbReference type="AlphaFoldDB" id="A0A344L9T7"/>
<evidence type="ECO:0000259" key="1">
    <source>
        <dbReference type="Pfam" id="PF17940"/>
    </source>
</evidence>
<dbReference type="Proteomes" id="UP000250434">
    <property type="component" value="Chromosome"/>
</dbReference>
<dbReference type="SUPFAM" id="SSF46689">
    <property type="entry name" value="Homeodomain-like"/>
    <property type="match status" value="1"/>
</dbReference>
<organism evidence="2 3">
    <name type="scientific">Amycolatopsis albispora</name>
    <dbReference type="NCBI Taxonomy" id="1804986"/>
    <lineage>
        <taxon>Bacteria</taxon>
        <taxon>Bacillati</taxon>
        <taxon>Actinomycetota</taxon>
        <taxon>Actinomycetes</taxon>
        <taxon>Pseudonocardiales</taxon>
        <taxon>Pseudonocardiaceae</taxon>
        <taxon>Amycolatopsis</taxon>
    </lineage>
</organism>
<feature type="domain" description="Tetracyclin repressor-like C-terminal group 31" evidence="1">
    <location>
        <begin position="75"/>
        <end position="173"/>
    </location>
</feature>
<dbReference type="SUPFAM" id="SSF48498">
    <property type="entry name" value="Tetracyclin repressor-like, C-terminal domain"/>
    <property type="match status" value="1"/>
</dbReference>
<dbReference type="RefSeq" id="WP_113694068.1">
    <property type="nucleotide sequence ID" value="NZ_CP015163.1"/>
</dbReference>
<dbReference type="Gene3D" id="1.10.357.10">
    <property type="entry name" value="Tetracycline Repressor, domain 2"/>
    <property type="match status" value="1"/>
</dbReference>
<dbReference type="Pfam" id="PF17940">
    <property type="entry name" value="TetR_C_31"/>
    <property type="match status" value="1"/>
</dbReference>
<evidence type="ECO:0000313" key="3">
    <source>
        <dbReference type="Proteomes" id="UP000250434"/>
    </source>
</evidence>
<name>A0A344L9T7_9PSEU</name>
<dbReference type="OrthoDB" id="7506349at2"/>